<evidence type="ECO:0000256" key="2">
    <source>
        <dbReference type="ARBA" id="ARBA00007236"/>
    </source>
</evidence>
<dbReference type="Pfam" id="PF06083">
    <property type="entry name" value="IL17"/>
    <property type="match status" value="1"/>
</dbReference>
<proteinExistence type="inferred from homology"/>
<dbReference type="SUPFAM" id="SSF57501">
    <property type="entry name" value="Cystine-knot cytokines"/>
    <property type="match status" value="1"/>
</dbReference>
<organism evidence="5 6">
    <name type="scientific">Pinctada imbricata</name>
    <name type="common">Atlantic pearl-oyster</name>
    <name type="synonym">Pinctada martensii</name>
    <dbReference type="NCBI Taxonomy" id="66713"/>
    <lineage>
        <taxon>Eukaryota</taxon>
        <taxon>Metazoa</taxon>
        <taxon>Spiralia</taxon>
        <taxon>Lophotrochozoa</taxon>
        <taxon>Mollusca</taxon>
        <taxon>Bivalvia</taxon>
        <taxon>Autobranchia</taxon>
        <taxon>Pteriomorphia</taxon>
        <taxon>Pterioida</taxon>
        <taxon>Pterioidea</taxon>
        <taxon>Pteriidae</taxon>
        <taxon>Pinctada</taxon>
    </lineage>
</organism>
<dbReference type="GO" id="GO:0005576">
    <property type="term" value="C:extracellular region"/>
    <property type="evidence" value="ECO:0007669"/>
    <property type="project" value="UniProtKB-SubCell"/>
</dbReference>
<protein>
    <submittedName>
        <fullName evidence="5">Uncharacterized protein</fullName>
    </submittedName>
</protein>
<comment type="caution">
    <text evidence="5">The sequence shown here is derived from an EMBL/GenBank/DDBJ whole genome shotgun (WGS) entry which is preliminary data.</text>
</comment>
<reference evidence="5" key="1">
    <citation type="submission" date="2019-08" db="EMBL/GenBank/DDBJ databases">
        <title>The improved chromosome-level genome for the pearl oyster Pinctada fucata martensii using PacBio sequencing and Hi-C.</title>
        <authorList>
            <person name="Zheng Z."/>
        </authorList>
    </citation>
    <scope>NUCLEOTIDE SEQUENCE</scope>
    <source>
        <strain evidence="5">ZZ-2019</strain>
        <tissue evidence="5">Adductor muscle</tissue>
    </source>
</reference>
<comment type="similarity">
    <text evidence="2">Belongs to the IL-17 family.</text>
</comment>
<sequence length="99" mass="11549">MSSCPYYYRKNIDSNRVPRVITEAKCACQRCLKPCLISKDCRVRRSKCKETYIYIDVMRKHNLQGDYMTIVEPVAVGCSCIHRPPSRNARLCHHMPVNK</sequence>
<accession>A0AA89BR89</accession>
<keyword evidence="6" id="KW-1185">Reference proteome</keyword>
<comment type="subcellular location">
    <subcellularLocation>
        <location evidence="1">Secreted</location>
    </subcellularLocation>
</comment>
<evidence type="ECO:0000313" key="5">
    <source>
        <dbReference type="EMBL" id="KAK3084564.1"/>
    </source>
</evidence>
<dbReference type="InterPro" id="IPR029034">
    <property type="entry name" value="Cystine-knot_cytokine"/>
</dbReference>
<evidence type="ECO:0000256" key="1">
    <source>
        <dbReference type="ARBA" id="ARBA00004613"/>
    </source>
</evidence>
<dbReference type="AlphaFoldDB" id="A0AA89BR89"/>
<evidence type="ECO:0000256" key="3">
    <source>
        <dbReference type="ARBA" id="ARBA00022525"/>
    </source>
</evidence>
<name>A0AA89BR89_PINIB</name>
<keyword evidence="3" id="KW-0964">Secreted</keyword>
<dbReference type="Proteomes" id="UP001186944">
    <property type="component" value="Unassembled WGS sequence"/>
</dbReference>
<dbReference type="Gene3D" id="2.10.90.10">
    <property type="entry name" value="Cystine-knot cytokines"/>
    <property type="match status" value="1"/>
</dbReference>
<evidence type="ECO:0000256" key="4">
    <source>
        <dbReference type="ARBA" id="ARBA00022729"/>
    </source>
</evidence>
<dbReference type="InterPro" id="IPR010345">
    <property type="entry name" value="IL-17_fam"/>
</dbReference>
<keyword evidence="4" id="KW-0732">Signal</keyword>
<dbReference type="EMBL" id="VSWD01000013">
    <property type="protein sequence ID" value="KAK3084564.1"/>
    <property type="molecule type" value="Genomic_DNA"/>
</dbReference>
<evidence type="ECO:0000313" key="6">
    <source>
        <dbReference type="Proteomes" id="UP001186944"/>
    </source>
</evidence>
<gene>
    <name evidence="5" type="ORF">FSP39_015495</name>
</gene>
<dbReference type="GO" id="GO:0005125">
    <property type="term" value="F:cytokine activity"/>
    <property type="evidence" value="ECO:0007669"/>
    <property type="project" value="InterPro"/>
</dbReference>